<dbReference type="Gene3D" id="2.60.120.200">
    <property type="match status" value="1"/>
</dbReference>
<dbReference type="InterPro" id="IPR006597">
    <property type="entry name" value="Sel1-like"/>
</dbReference>
<name>A0A9W6X3T7_9STRA</name>
<dbReference type="GO" id="GO:0036503">
    <property type="term" value="P:ERAD pathway"/>
    <property type="evidence" value="ECO:0007669"/>
    <property type="project" value="InterPro"/>
</dbReference>
<dbReference type="SUPFAM" id="SSF81901">
    <property type="entry name" value="HCP-like"/>
    <property type="match status" value="2"/>
</dbReference>
<feature type="chain" id="PRO_5040801936" evidence="2">
    <location>
        <begin position="30"/>
        <end position="1199"/>
    </location>
</feature>
<keyword evidence="1" id="KW-0472">Membrane</keyword>
<reference evidence="3" key="1">
    <citation type="submission" date="2023-04" db="EMBL/GenBank/DDBJ databases">
        <title>Phytophthora fragariaefolia NBRC 109709.</title>
        <authorList>
            <person name="Ichikawa N."/>
            <person name="Sato H."/>
            <person name="Tonouchi N."/>
        </authorList>
    </citation>
    <scope>NUCLEOTIDE SEQUENCE</scope>
    <source>
        <strain evidence="3">NBRC 109709</strain>
    </source>
</reference>
<dbReference type="Proteomes" id="UP001165121">
    <property type="component" value="Unassembled WGS sequence"/>
</dbReference>
<evidence type="ECO:0000256" key="1">
    <source>
        <dbReference type="SAM" id="Phobius"/>
    </source>
</evidence>
<protein>
    <submittedName>
        <fullName evidence="3">Unnamed protein product</fullName>
    </submittedName>
</protein>
<proteinExistence type="predicted"/>
<dbReference type="SMART" id="SM00671">
    <property type="entry name" value="SEL1"/>
    <property type="match status" value="7"/>
</dbReference>
<evidence type="ECO:0000256" key="2">
    <source>
        <dbReference type="SAM" id="SignalP"/>
    </source>
</evidence>
<dbReference type="InterPro" id="IPR013320">
    <property type="entry name" value="ConA-like_dom_sf"/>
</dbReference>
<organism evidence="3 4">
    <name type="scientific">Phytophthora fragariaefolia</name>
    <dbReference type="NCBI Taxonomy" id="1490495"/>
    <lineage>
        <taxon>Eukaryota</taxon>
        <taxon>Sar</taxon>
        <taxon>Stramenopiles</taxon>
        <taxon>Oomycota</taxon>
        <taxon>Peronosporomycetes</taxon>
        <taxon>Peronosporales</taxon>
        <taxon>Peronosporaceae</taxon>
        <taxon>Phytophthora</taxon>
    </lineage>
</organism>
<gene>
    <name evidence="3" type="ORF">Pfra01_000613700</name>
</gene>
<evidence type="ECO:0000313" key="3">
    <source>
        <dbReference type="EMBL" id="GMF29040.1"/>
    </source>
</evidence>
<feature type="signal peptide" evidence="2">
    <location>
        <begin position="1"/>
        <end position="29"/>
    </location>
</feature>
<keyword evidence="4" id="KW-1185">Reference proteome</keyword>
<keyword evidence="1" id="KW-0812">Transmembrane</keyword>
<keyword evidence="1" id="KW-1133">Transmembrane helix</keyword>
<dbReference type="EMBL" id="BSXT01000514">
    <property type="protein sequence ID" value="GMF29040.1"/>
    <property type="molecule type" value="Genomic_DNA"/>
</dbReference>
<dbReference type="Gene3D" id="1.25.40.10">
    <property type="entry name" value="Tetratricopeptide repeat domain"/>
    <property type="match status" value="3"/>
</dbReference>
<dbReference type="SUPFAM" id="SSF49899">
    <property type="entry name" value="Concanavalin A-like lectins/glucanases"/>
    <property type="match status" value="1"/>
</dbReference>
<sequence length="1199" mass="132968">MRSLRALSIALGLCAAALGLAESLPPVHGVEWFVSPERVAWSAAEPPSVCALDAFHFGVRFAARTSVQYNEKNVFQWQLVADKVEGWEVGAVVVSGELSAARIRSQQQTDAEQGDPVQGLGEEGIRCELDPQFCFPTLVNIRLPDIDPKSEDGPSLQAGHTMELEFQQPTNRPDASSKEKIEQFVVFTEYIGDEMVGTWAENGRVLVLQILRIDEEKVKSAGELMQGLLQTGIFLKEERAQVVGEAVLEGAQSLRVEPPGTYFIRVLIADELAMWSPGVSIQACDASFIVVNPLRLPRDSTISANQIHDDIRDKDPSFEISGVLTHGGEEGFTLSHDTIRMDMAGSWSLSCWVFLTEDSTGSFRTLFFNGDGQHEQRTPSAWWMPDQRRLVLRVSTITDADVGLDSSEELPLNQWIHMGFTFSNCSEESAETEEFQLPRACQQNPGGENNWSYSFAFYVNGLLDKEVRLFDPVAANNGPLNIGKGPWTDGMHGFTSNLKVFPVPISSEGMRKLYFDDQHIHTNHVDCARVGNENARVPVATQISILFQCLKFGQEKKSVAYGDSFEVEKNSSFVELQLALFEEAAAARESCEPDAWDLIVEAADLGHATACLYVGEAYLYGSYAAEQKDCSVPVQHNFSISESYLRKAFGNDVHSAGKALALLLDVAEDNDMSQEFRLTPFTTGLLHFAAAGGKKEAFAMLGRRYQHGLTRNIHGKEVAAYHYFHAAVKAATEFHQLGKQPLHEMIRLYDSLERDVTAGERGDDDELIQFQKMRADKEGDVGAMAAMGDLYYWGAHGIPRDHAQAYNYFNRAAHAGDVDSQSAVAGMLLKGEGTAQDNVTAIKWYEKAAERNHTRALNGLGFIHFHGSGGVPENKSLALQYFERAAENQEDGDSVFNAGYCHAMGLGTNANISRAMNFYDVAARKFGHFDAIFEMGKLLMIGVEDMLPRNSKKALQYLKAASDGGQWGRVVRNGFDLYTNGEFERAAVLYHEARELGYPVATSNLAFLYDQRLLRSANVASERRALKYLIWANQENGDRETLVRIGDYHYYGLAGLRKDPQTAIRWYSRASAAGVNAGAYNVGHMYEFGDGVEVNLDRARRYYERILALSPSSTEIQLAIRFALCRLALRQWLQNTPLEMILGFNTSLEGNTGTNLTATDSTTIFYAATSSFDSKMFAVISTTAMLVISIAVWYFHGTR</sequence>
<dbReference type="InterPro" id="IPR044623">
    <property type="entry name" value="HRD3"/>
</dbReference>
<dbReference type="PANTHER" id="PTHR45084">
    <property type="entry name" value="ERAD-ASSOCIATED E3 UBIQUITIN-PROTEIN LIGASE COMPONENT HRD3A-RELATED"/>
    <property type="match status" value="1"/>
</dbReference>
<dbReference type="OrthoDB" id="188553at2759"/>
<evidence type="ECO:0000313" key="4">
    <source>
        <dbReference type="Proteomes" id="UP001165121"/>
    </source>
</evidence>
<dbReference type="AlphaFoldDB" id="A0A9W6X3T7"/>
<comment type="caution">
    <text evidence="3">The sequence shown here is derived from an EMBL/GenBank/DDBJ whole genome shotgun (WGS) entry which is preliminary data.</text>
</comment>
<dbReference type="InterPro" id="IPR011990">
    <property type="entry name" value="TPR-like_helical_dom_sf"/>
</dbReference>
<dbReference type="Pfam" id="PF08238">
    <property type="entry name" value="Sel1"/>
    <property type="match status" value="8"/>
</dbReference>
<accession>A0A9W6X3T7</accession>
<dbReference type="PANTHER" id="PTHR45084:SF1">
    <property type="entry name" value="ERAD-ASSOCIATED E3 UBIQUITIN-PROTEIN LIGASE COMPONENT HRD3A-RELATED"/>
    <property type="match status" value="1"/>
</dbReference>
<keyword evidence="2" id="KW-0732">Signal</keyword>
<feature type="transmembrane region" description="Helical" evidence="1">
    <location>
        <begin position="1176"/>
        <end position="1195"/>
    </location>
</feature>